<dbReference type="InterPro" id="IPR000580">
    <property type="entry name" value="TSC22/Bun"/>
</dbReference>
<dbReference type="PANTHER" id="PTHR46894">
    <property type="entry name" value="TSC22 DOMAIN FAMILY PROTEIN 2"/>
    <property type="match status" value="1"/>
</dbReference>
<feature type="compositionally biased region" description="Low complexity" evidence="3">
    <location>
        <begin position="131"/>
        <end position="145"/>
    </location>
</feature>
<dbReference type="PANTHER" id="PTHR46894:SF1">
    <property type="entry name" value="TSC22 DOMAIN FAMILY PROTEIN 2"/>
    <property type="match status" value="1"/>
</dbReference>
<feature type="region of interest" description="Disordered" evidence="3">
    <location>
        <begin position="184"/>
        <end position="210"/>
    </location>
</feature>
<dbReference type="Pfam" id="PF01166">
    <property type="entry name" value="TSC22"/>
    <property type="match status" value="1"/>
</dbReference>
<accession>A0AAW2A5R6</accession>
<sequence length="648" mass="67631">MSKMPSKKKSCFQITSVTQAQVAANSITDDTESLDDPDESRTEDMSSSEIYDMSKGGDFEPEACDVSLSDEPLHNEAETAGASAQDGPITTVPGCRNTSAVHINPNVRAVSGAAGQMSPASVSSQTSPLVASNTPSSTSQASSVSSSATVSSCSSRFRVIKLDHGTGEPFKRGRWTCTEFYERDTDVSSSGRTADNIKHAGTTDHSADRDGLGVAGGSVAAHISLSTLAAEPHTDSGYVSAPSNPPVDLQKQTFGILQQGLGLVAQNLFGDAHAQHVKSPSMPSTAQPQPFYPGKQAQKPGQILQTVVPCNQADYRLQHQPPGSPAQTVSMTSLPLVTPLNQGPSPVMTPAAGSTHVLGLVPQPVDGRGLPISQPEHVQGLLQQSNINAALGTVSATAVASQAPVPLIQPAVTVSVSPHAVVPGVQNVPVVMSSASNTPQSMPKQTPVPVVPPQQNQPQVVHSGSVVGLGAQTTPNIFSQLPTGIAQADENQRKSDMLLQSSVLIGKDAIKPLNPEGLQLPTPAVNSLFGIAIPIDGDEDSASGASVVAIDNKIEQAMDLVKSHLMYAVREEVEVLKEQIKELYERNSVLERENAVLKSLANTEQLTQLTSQINIPGSTSPQQTPANAILQEGSELVALPPQPNVSTA</sequence>
<proteinExistence type="inferred from homology"/>
<dbReference type="FunFam" id="1.20.5.490:FF:000002">
    <property type="entry name" value="TSC22 domain family, member 1"/>
    <property type="match status" value="1"/>
</dbReference>
<dbReference type="AlphaFoldDB" id="A0AAW2A5R6"/>
<gene>
    <name evidence="4" type="ORF">ABG768_002205</name>
</gene>
<protein>
    <recommendedName>
        <fullName evidence="6">TSC22 domain family protein 2</fullName>
    </recommendedName>
</protein>
<feature type="compositionally biased region" description="Acidic residues" evidence="3">
    <location>
        <begin position="29"/>
        <end position="38"/>
    </location>
</feature>
<reference evidence="4 5" key="1">
    <citation type="submission" date="2024-05" db="EMBL/GenBank/DDBJ databases">
        <title>A high-quality chromosomal-level genome assembly of Topmouth culter (Culter alburnus).</title>
        <authorList>
            <person name="Zhao H."/>
        </authorList>
    </citation>
    <scope>NUCLEOTIDE SEQUENCE [LARGE SCALE GENOMIC DNA]</scope>
    <source>
        <strain evidence="4">CATC2023</strain>
        <tissue evidence="4">Muscle</tissue>
    </source>
</reference>
<keyword evidence="2" id="KW-0175">Coiled coil</keyword>
<dbReference type="EMBL" id="JAWDJR010000010">
    <property type="protein sequence ID" value="KAK9967840.1"/>
    <property type="molecule type" value="Genomic_DNA"/>
</dbReference>
<feature type="compositionally biased region" description="Low complexity" evidence="3">
    <location>
        <begin position="445"/>
        <end position="457"/>
    </location>
</feature>
<evidence type="ECO:0008006" key="6">
    <source>
        <dbReference type="Google" id="ProtNLM"/>
    </source>
</evidence>
<dbReference type="Proteomes" id="UP001479290">
    <property type="component" value="Unassembled WGS sequence"/>
</dbReference>
<evidence type="ECO:0000313" key="4">
    <source>
        <dbReference type="EMBL" id="KAK9967840.1"/>
    </source>
</evidence>
<dbReference type="InterPro" id="IPR047862">
    <property type="entry name" value="TSC22/BUN_CS"/>
</dbReference>
<dbReference type="SUPFAM" id="SSF58026">
    <property type="entry name" value="Delta-sleep-inducing peptide immunoreactive peptide"/>
    <property type="match status" value="1"/>
</dbReference>
<feature type="compositionally biased region" description="Polar residues" evidence="3">
    <location>
        <begin position="434"/>
        <end position="444"/>
    </location>
</feature>
<feature type="region of interest" description="Disordered" evidence="3">
    <location>
        <begin position="21"/>
        <end position="65"/>
    </location>
</feature>
<comment type="similarity">
    <text evidence="1">Belongs to the TSC-22/Dip/Bun family.</text>
</comment>
<feature type="coiled-coil region" evidence="2">
    <location>
        <begin position="566"/>
        <end position="600"/>
    </location>
</feature>
<keyword evidence="5" id="KW-1185">Reference proteome</keyword>
<feature type="region of interest" description="Disordered" evidence="3">
    <location>
        <begin position="434"/>
        <end position="457"/>
    </location>
</feature>
<dbReference type="GO" id="GO:0006357">
    <property type="term" value="P:regulation of transcription by RNA polymerase II"/>
    <property type="evidence" value="ECO:0007669"/>
    <property type="project" value="InterPro"/>
</dbReference>
<comment type="caution">
    <text evidence="4">The sequence shown here is derived from an EMBL/GenBank/DDBJ whole genome shotgun (WGS) entry which is preliminary data.</text>
</comment>
<name>A0AAW2A5R6_CULAL</name>
<evidence type="ECO:0000256" key="3">
    <source>
        <dbReference type="SAM" id="MobiDB-lite"/>
    </source>
</evidence>
<evidence type="ECO:0000256" key="1">
    <source>
        <dbReference type="ARBA" id="ARBA00007908"/>
    </source>
</evidence>
<feature type="region of interest" description="Disordered" evidence="3">
    <location>
        <begin position="112"/>
        <end position="145"/>
    </location>
</feature>
<feature type="compositionally biased region" description="Polar residues" evidence="3">
    <location>
        <begin position="118"/>
        <end position="130"/>
    </location>
</feature>
<dbReference type="InterPro" id="IPR053049">
    <property type="entry name" value="TSC22_domain_protein_2"/>
</dbReference>
<feature type="compositionally biased region" description="Basic and acidic residues" evidence="3">
    <location>
        <begin position="195"/>
        <end position="210"/>
    </location>
</feature>
<evidence type="ECO:0000256" key="2">
    <source>
        <dbReference type="SAM" id="Coils"/>
    </source>
</evidence>
<evidence type="ECO:0000313" key="5">
    <source>
        <dbReference type="Proteomes" id="UP001479290"/>
    </source>
</evidence>
<dbReference type="PROSITE" id="PS01289">
    <property type="entry name" value="TSC22"/>
    <property type="match status" value="1"/>
</dbReference>
<organism evidence="4 5">
    <name type="scientific">Culter alburnus</name>
    <name type="common">Topmouth culter</name>
    <dbReference type="NCBI Taxonomy" id="194366"/>
    <lineage>
        <taxon>Eukaryota</taxon>
        <taxon>Metazoa</taxon>
        <taxon>Chordata</taxon>
        <taxon>Craniata</taxon>
        <taxon>Vertebrata</taxon>
        <taxon>Euteleostomi</taxon>
        <taxon>Actinopterygii</taxon>
        <taxon>Neopterygii</taxon>
        <taxon>Teleostei</taxon>
        <taxon>Ostariophysi</taxon>
        <taxon>Cypriniformes</taxon>
        <taxon>Xenocyprididae</taxon>
        <taxon>Xenocypridinae</taxon>
        <taxon>Culter</taxon>
    </lineage>
</organism>
<dbReference type="Gene3D" id="1.20.5.490">
    <property type="entry name" value="Single helix bin"/>
    <property type="match status" value="1"/>
</dbReference>